<organism evidence="2">
    <name type="scientific">Alexandrium monilatum</name>
    <dbReference type="NCBI Taxonomy" id="311494"/>
    <lineage>
        <taxon>Eukaryota</taxon>
        <taxon>Sar</taxon>
        <taxon>Alveolata</taxon>
        <taxon>Dinophyceae</taxon>
        <taxon>Gonyaulacales</taxon>
        <taxon>Pyrocystaceae</taxon>
        <taxon>Alexandrium</taxon>
    </lineage>
</organism>
<gene>
    <name evidence="2" type="ORF">AMON00008_LOCUS51594</name>
</gene>
<accession>A0A7S4SKL3</accession>
<sequence>MAQAAHASLRARAPSLAMAEQRAASAPAKGRALLDHATAYKATVRSGPKYSLRVKTSFGDALATSTHTEPTGDVSGKLDSVLKKSPSWSLTTRGTGIPKPPHQPGPGEYRVPSTLYGAHPALACPGRVPKTSDTRPDPGTKARKDDYPAPNQYQTSCSDGPNHKFGRADQQTVPKYSMRSKLPDPADKEVRPGCTKYDLGKASRKGIMTMPSWSMAPRGNGIPKSADYPGPGYYSQPGSIYGSHPALAQPGRVAKLTSKRFTYPEPDERPY</sequence>
<evidence type="ECO:0000313" key="2">
    <source>
        <dbReference type="EMBL" id="CAE4648527.1"/>
    </source>
</evidence>
<proteinExistence type="predicted"/>
<dbReference type="AlphaFoldDB" id="A0A7S4SKL3"/>
<name>A0A7S4SKL3_9DINO</name>
<feature type="compositionally biased region" description="Basic and acidic residues" evidence="1">
    <location>
        <begin position="181"/>
        <end position="191"/>
    </location>
</feature>
<feature type="compositionally biased region" description="Low complexity" evidence="1">
    <location>
        <begin position="1"/>
        <end position="19"/>
    </location>
</feature>
<feature type="region of interest" description="Disordered" evidence="1">
    <location>
        <begin position="87"/>
        <end position="106"/>
    </location>
</feature>
<evidence type="ECO:0000256" key="1">
    <source>
        <dbReference type="SAM" id="MobiDB-lite"/>
    </source>
</evidence>
<dbReference type="EMBL" id="HBNR01072764">
    <property type="protein sequence ID" value="CAE4648527.1"/>
    <property type="molecule type" value="Transcribed_RNA"/>
</dbReference>
<feature type="region of interest" description="Disordered" evidence="1">
    <location>
        <begin position="118"/>
        <end position="193"/>
    </location>
</feature>
<feature type="compositionally biased region" description="Basic and acidic residues" evidence="1">
    <location>
        <begin position="130"/>
        <end position="147"/>
    </location>
</feature>
<reference evidence="2" key="1">
    <citation type="submission" date="2021-01" db="EMBL/GenBank/DDBJ databases">
        <authorList>
            <person name="Corre E."/>
            <person name="Pelletier E."/>
            <person name="Niang G."/>
            <person name="Scheremetjew M."/>
            <person name="Finn R."/>
            <person name="Kale V."/>
            <person name="Holt S."/>
            <person name="Cochrane G."/>
            <person name="Meng A."/>
            <person name="Brown T."/>
            <person name="Cohen L."/>
        </authorList>
    </citation>
    <scope>NUCLEOTIDE SEQUENCE</scope>
    <source>
        <strain evidence="2">CCMP3105</strain>
    </source>
</reference>
<protein>
    <submittedName>
        <fullName evidence="2">Uncharacterized protein</fullName>
    </submittedName>
</protein>
<feature type="region of interest" description="Disordered" evidence="1">
    <location>
        <begin position="1"/>
        <end position="22"/>
    </location>
</feature>